<gene>
    <name evidence="2" type="ORF">EJ04DRAFT_565229</name>
</gene>
<organism evidence="2 3">
    <name type="scientific">Polyplosphaeria fusca</name>
    <dbReference type="NCBI Taxonomy" id="682080"/>
    <lineage>
        <taxon>Eukaryota</taxon>
        <taxon>Fungi</taxon>
        <taxon>Dikarya</taxon>
        <taxon>Ascomycota</taxon>
        <taxon>Pezizomycotina</taxon>
        <taxon>Dothideomycetes</taxon>
        <taxon>Pleosporomycetidae</taxon>
        <taxon>Pleosporales</taxon>
        <taxon>Tetraplosphaeriaceae</taxon>
        <taxon>Polyplosphaeria</taxon>
    </lineage>
</organism>
<feature type="signal peptide" evidence="1">
    <location>
        <begin position="1"/>
        <end position="19"/>
    </location>
</feature>
<accession>A0A9P4V1N9</accession>
<proteinExistence type="predicted"/>
<dbReference type="EMBL" id="ML996163">
    <property type="protein sequence ID" value="KAF2733318.1"/>
    <property type="molecule type" value="Genomic_DNA"/>
</dbReference>
<dbReference type="Proteomes" id="UP000799444">
    <property type="component" value="Unassembled WGS sequence"/>
</dbReference>
<dbReference type="AlphaFoldDB" id="A0A9P4V1N9"/>
<dbReference type="OrthoDB" id="3868858at2759"/>
<evidence type="ECO:0000256" key="1">
    <source>
        <dbReference type="SAM" id="SignalP"/>
    </source>
</evidence>
<reference evidence="2" key="1">
    <citation type="journal article" date="2020" name="Stud. Mycol.">
        <title>101 Dothideomycetes genomes: a test case for predicting lifestyles and emergence of pathogens.</title>
        <authorList>
            <person name="Haridas S."/>
            <person name="Albert R."/>
            <person name="Binder M."/>
            <person name="Bloem J."/>
            <person name="Labutti K."/>
            <person name="Salamov A."/>
            <person name="Andreopoulos B."/>
            <person name="Baker S."/>
            <person name="Barry K."/>
            <person name="Bills G."/>
            <person name="Bluhm B."/>
            <person name="Cannon C."/>
            <person name="Castanera R."/>
            <person name="Culley D."/>
            <person name="Daum C."/>
            <person name="Ezra D."/>
            <person name="Gonzalez J."/>
            <person name="Henrissat B."/>
            <person name="Kuo A."/>
            <person name="Liang C."/>
            <person name="Lipzen A."/>
            <person name="Lutzoni F."/>
            <person name="Magnuson J."/>
            <person name="Mondo S."/>
            <person name="Nolan M."/>
            <person name="Ohm R."/>
            <person name="Pangilinan J."/>
            <person name="Park H.-J."/>
            <person name="Ramirez L."/>
            <person name="Alfaro M."/>
            <person name="Sun H."/>
            <person name="Tritt A."/>
            <person name="Yoshinaga Y."/>
            <person name="Zwiers L.-H."/>
            <person name="Turgeon B."/>
            <person name="Goodwin S."/>
            <person name="Spatafora J."/>
            <person name="Crous P."/>
            <person name="Grigoriev I."/>
        </authorList>
    </citation>
    <scope>NUCLEOTIDE SEQUENCE</scope>
    <source>
        <strain evidence="2">CBS 125425</strain>
    </source>
</reference>
<evidence type="ECO:0000313" key="2">
    <source>
        <dbReference type="EMBL" id="KAF2733318.1"/>
    </source>
</evidence>
<dbReference type="GO" id="GO:0008237">
    <property type="term" value="F:metallopeptidase activity"/>
    <property type="evidence" value="ECO:0007669"/>
    <property type="project" value="InterPro"/>
</dbReference>
<keyword evidence="3" id="KW-1185">Reference proteome</keyword>
<sequence length="320" mass="36141">MIRLLFFSALLFTCVFVRAQTNTTVLPDTPQPKPSGDVGVLYRLYGWHGCTDGEKKAIKDALGEKDTITGIASSFDINWHGAVAVDYIGSPASWVRNRDQIQANFRSLYTFGNGWWFHSKNTQIFCHDKSLANENKDDCAKYPGHIVTVNRYEDDHDALMFCDSWFALRSLSNALSEGLVSHDPFDISNYENRAIYLTSALCMKQDICRWPQRSDGGRFVHHMTHDFGQWGQQYVSTPSAIKMLAKERAPLPAMEIVGNADMYGWWAMTGYVMENRQLGHYPARPYVPIELKFPDVEPGPSAASDLQEILNNTILEVGVL</sequence>
<name>A0A9P4V1N9_9PLEO</name>
<dbReference type="Gene3D" id="3.40.390.10">
    <property type="entry name" value="Collagenase (Catalytic Domain)"/>
    <property type="match status" value="1"/>
</dbReference>
<comment type="caution">
    <text evidence="2">The sequence shown here is derived from an EMBL/GenBank/DDBJ whole genome shotgun (WGS) entry which is preliminary data.</text>
</comment>
<feature type="chain" id="PRO_5040317681" evidence="1">
    <location>
        <begin position="20"/>
        <end position="320"/>
    </location>
</feature>
<evidence type="ECO:0000313" key="3">
    <source>
        <dbReference type="Proteomes" id="UP000799444"/>
    </source>
</evidence>
<keyword evidence="1" id="KW-0732">Signal</keyword>
<dbReference type="InterPro" id="IPR024079">
    <property type="entry name" value="MetalloPept_cat_dom_sf"/>
</dbReference>
<protein>
    <submittedName>
        <fullName evidence="2">Uncharacterized protein</fullName>
    </submittedName>
</protein>